<proteinExistence type="predicted"/>
<evidence type="ECO:0000313" key="4">
    <source>
        <dbReference type="EMBL" id="TKA80684.1"/>
    </source>
</evidence>
<evidence type="ECO:0008006" key="6">
    <source>
        <dbReference type="Google" id="ProtNLM"/>
    </source>
</evidence>
<dbReference type="Proteomes" id="UP000309340">
    <property type="component" value="Unassembled WGS sequence"/>
</dbReference>
<feature type="region of interest" description="Disordered" evidence="1">
    <location>
        <begin position="500"/>
        <end position="546"/>
    </location>
</feature>
<gene>
    <name evidence="4" type="ORF">B0A55_03680</name>
</gene>
<dbReference type="OrthoDB" id="2283785at2759"/>
<reference evidence="4 5" key="1">
    <citation type="submission" date="2017-03" db="EMBL/GenBank/DDBJ databases">
        <title>Genomes of endolithic fungi from Antarctica.</title>
        <authorList>
            <person name="Coleine C."/>
            <person name="Masonjones S."/>
            <person name="Stajich J.E."/>
        </authorList>
    </citation>
    <scope>NUCLEOTIDE SEQUENCE [LARGE SCALE GENOMIC DNA]</scope>
    <source>
        <strain evidence="4 5">CCFEE 5184</strain>
    </source>
</reference>
<dbReference type="Gene3D" id="2.60.40.640">
    <property type="match status" value="1"/>
</dbReference>
<accession>A0A4U0XSS2</accession>
<feature type="domain" description="Arrestin-like N-terminal" evidence="2">
    <location>
        <begin position="31"/>
        <end position="135"/>
    </location>
</feature>
<protein>
    <recommendedName>
        <fullName evidence="6">Arrestin-like N-terminal domain-containing protein</fullName>
    </recommendedName>
</protein>
<comment type="caution">
    <text evidence="4">The sequence shown here is derived from an EMBL/GenBank/DDBJ whole genome shotgun (WGS) entry which is preliminary data.</text>
</comment>
<organism evidence="4 5">
    <name type="scientific">Friedmanniomyces simplex</name>
    <dbReference type="NCBI Taxonomy" id="329884"/>
    <lineage>
        <taxon>Eukaryota</taxon>
        <taxon>Fungi</taxon>
        <taxon>Dikarya</taxon>
        <taxon>Ascomycota</taxon>
        <taxon>Pezizomycotina</taxon>
        <taxon>Dothideomycetes</taxon>
        <taxon>Dothideomycetidae</taxon>
        <taxon>Mycosphaerellales</taxon>
        <taxon>Teratosphaeriaceae</taxon>
        <taxon>Friedmanniomyces</taxon>
    </lineage>
</organism>
<evidence type="ECO:0000259" key="2">
    <source>
        <dbReference type="Pfam" id="PF00339"/>
    </source>
</evidence>
<name>A0A4U0XSS2_9PEZI</name>
<dbReference type="InterPro" id="IPR022794">
    <property type="entry name" value="Bul1_C"/>
</dbReference>
<dbReference type="Pfam" id="PF00339">
    <property type="entry name" value="Arrestin_N"/>
    <property type="match status" value="1"/>
</dbReference>
<dbReference type="EMBL" id="NAJQ01000065">
    <property type="protein sequence ID" value="TKA80684.1"/>
    <property type="molecule type" value="Genomic_DNA"/>
</dbReference>
<evidence type="ECO:0000256" key="1">
    <source>
        <dbReference type="SAM" id="MobiDB-lite"/>
    </source>
</evidence>
<dbReference type="STRING" id="329884.A0A4U0XSS2"/>
<dbReference type="Pfam" id="PF04426">
    <property type="entry name" value="Bul1_C"/>
    <property type="match status" value="1"/>
</dbReference>
<dbReference type="PANTHER" id="PTHR31904">
    <property type="entry name" value="BYPASS OF STOP CODON PROTEIN 5-RELATED"/>
    <property type="match status" value="1"/>
</dbReference>
<feature type="domain" description="Bul1 C-terminal" evidence="3">
    <location>
        <begin position="381"/>
        <end position="442"/>
    </location>
</feature>
<dbReference type="InterPro" id="IPR039634">
    <property type="entry name" value="Bul1-like"/>
</dbReference>
<sequence>MSYSPLLSDGGGLTMPSKLRSLVLAQQPDIKISLASRKKVLSTLDMIKGTVTITAPEDTAFDNVDIEFLGTSRTFVERITTTAAVSGRSEAFHQFLKLTQPGLQQHYPADRVLKAGQAYDFPFVFVVPQQLLPRVCQHKIHNPAIRDAHLQLPPTFGDREQAKACDIPDDMTPEMASVRYGIFARLSRSKMQDEEMCRSSLASKARRLRIVPALDEAPPLAVGGEESEYIMRKDKTIRKGVLKGKLGTLVMEAAQPQSLHLRSYSNPECRTTTMATVMLRFDPTDENAAPPRLGSLSSKLKVITFFASTARQQFPTKQSSILDLSQGIHTEQLNLSSRCVANVEWTKCDPAKSLPDTIERRDSTCSTTQLTVGETPAPSENYKGRTYYSARLLVPITLPTNKTFAPTFHSCLISRVYQLKLELSTGGGLGTSLDLKIPVQVSAGSNMNTTSDALLLRRESAAAAAGGESGEDTEVEADDISDFFHSRMIRAPAEGFVGRSRIGSQAPVGNEGEEAPPPGYSPFAVGSGERERHRSVGVFHPRQLSA</sequence>
<dbReference type="AlphaFoldDB" id="A0A4U0XSS2"/>
<dbReference type="PANTHER" id="PTHR31904:SF1">
    <property type="entry name" value="BYPASS OF STOP CODON PROTEIN 5-RELATED"/>
    <property type="match status" value="1"/>
</dbReference>
<evidence type="ECO:0000313" key="5">
    <source>
        <dbReference type="Proteomes" id="UP000309340"/>
    </source>
</evidence>
<keyword evidence="5" id="KW-1185">Reference proteome</keyword>
<evidence type="ECO:0000259" key="3">
    <source>
        <dbReference type="Pfam" id="PF04426"/>
    </source>
</evidence>
<dbReference type="InterPro" id="IPR014752">
    <property type="entry name" value="Arrestin-like_C"/>
</dbReference>
<dbReference type="InterPro" id="IPR011021">
    <property type="entry name" value="Arrestin-like_N"/>
</dbReference>